<feature type="transmembrane region" description="Helical" evidence="9">
    <location>
        <begin position="254"/>
        <end position="275"/>
    </location>
</feature>
<feature type="region of interest" description="Disordered" evidence="8">
    <location>
        <begin position="1"/>
        <end position="46"/>
    </location>
</feature>
<feature type="transmembrane region" description="Helical" evidence="9">
    <location>
        <begin position="151"/>
        <end position="174"/>
    </location>
</feature>
<dbReference type="InterPro" id="IPR037294">
    <property type="entry name" value="ABC_BtuC-like"/>
</dbReference>
<dbReference type="SUPFAM" id="SSF81345">
    <property type="entry name" value="ABC transporter involved in vitamin B12 uptake, BtuC"/>
    <property type="match status" value="1"/>
</dbReference>
<keyword evidence="6 9" id="KW-1133">Transmembrane helix</keyword>
<evidence type="ECO:0000313" key="11">
    <source>
        <dbReference type="Proteomes" id="UP001519305"/>
    </source>
</evidence>
<comment type="similarity">
    <text evidence="2">Belongs to the binding-protein-dependent transport system permease family. FecCD subfamily.</text>
</comment>
<evidence type="ECO:0000313" key="10">
    <source>
        <dbReference type="EMBL" id="MBP2333820.1"/>
    </source>
</evidence>
<dbReference type="RefSeq" id="WP_209654442.1">
    <property type="nucleotide sequence ID" value="NZ_CP047357.1"/>
</dbReference>
<evidence type="ECO:0000256" key="1">
    <source>
        <dbReference type="ARBA" id="ARBA00004651"/>
    </source>
</evidence>
<dbReference type="InterPro" id="IPR000522">
    <property type="entry name" value="ABC_transptr_permease_BtuC"/>
</dbReference>
<feature type="transmembrane region" description="Helical" evidence="9">
    <location>
        <begin position="120"/>
        <end position="139"/>
    </location>
</feature>
<evidence type="ECO:0000256" key="7">
    <source>
        <dbReference type="ARBA" id="ARBA00023136"/>
    </source>
</evidence>
<reference evidence="10 11" key="1">
    <citation type="submission" date="2021-03" db="EMBL/GenBank/DDBJ databases">
        <title>Sequencing the genomes of 1000 actinobacteria strains.</title>
        <authorList>
            <person name="Klenk H.-P."/>
        </authorList>
    </citation>
    <scope>NUCLEOTIDE SEQUENCE [LARGE SCALE GENOMIC DNA]</scope>
    <source>
        <strain evidence="10 11">DSM 44506</strain>
    </source>
</reference>
<organism evidence="10 11">
    <name type="scientific">Corynebacterium freneyi</name>
    <dbReference type="NCBI Taxonomy" id="134034"/>
    <lineage>
        <taxon>Bacteria</taxon>
        <taxon>Bacillati</taxon>
        <taxon>Actinomycetota</taxon>
        <taxon>Actinomycetes</taxon>
        <taxon>Mycobacteriales</taxon>
        <taxon>Corynebacteriaceae</taxon>
        <taxon>Corynebacterium</taxon>
    </lineage>
</organism>
<keyword evidence="7 9" id="KW-0472">Membrane</keyword>
<feature type="transmembrane region" description="Helical" evidence="9">
    <location>
        <begin position="301"/>
        <end position="327"/>
    </location>
</feature>
<dbReference type="CDD" id="cd06550">
    <property type="entry name" value="TM_ABC_iron-siderophores_like"/>
    <property type="match status" value="1"/>
</dbReference>
<keyword evidence="11" id="KW-1185">Reference proteome</keyword>
<feature type="compositionally biased region" description="Low complexity" evidence="8">
    <location>
        <begin position="19"/>
        <end position="46"/>
    </location>
</feature>
<comment type="caution">
    <text evidence="10">The sequence shown here is derived from an EMBL/GenBank/DDBJ whole genome shotgun (WGS) entry which is preliminary data.</text>
</comment>
<comment type="subcellular location">
    <subcellularLocation>
        <location evidence="1">Cell membrane</location>
        <topology evidence="1">Multi-pass membrane protein</topology>
    </subcellularLocation>
</comment>
<feature type="transmembrane region" description="Helical" evidence="9">
    <location>
        <begin position="208"/>
        <end position="233"/>
    </location>
</feature>
<evidence type="ECO:0000256" key="6">
    <source>
        <dbReference type="ARBA" id="ARBA00022989"/>
    </source>
</evidence>
<keyword evidence="5 9" id="KW-0812">Transmembrane</keyword>
<proteinExistence type="inferred from homology"/>
<feature type="transmembrane region" description="Helical" evidence="9">
    <location>
        <begin position="372"/>
        <end position="389"/>
    </location>
</feature>
<dbReference type="Proteomes" id="UP001519305">
    <property type="component" value="Unassembled WGS sequence"/>
</dbReference>
<keyword evidence="4" id="KW-1003">Cell membrane</keyword>
<dbReference type="Gene3D" id="1.10.3470.10">
    <property type="entry name" value="ABC transporter involved in vitamin B12 uptake, BtuC"/>
    <property type="match status" value="1"/>
</dbReference>
<dbReference type="Pfam" id="PF01032">
    <property type="entry name" value="FecCD"/>
    <property type="match status" value="1"/>
</dbReference>
<gene>
    <name evidence="10" type="ORF">JOF33_002519</name>
</gene>
<evidence type="ECO:0000256" key="5">
    <source>
        <dbReference type="ARBA" id="ARBA00022692"/>
    </source>
</evidence>
<evidence type="ECO:0000256" key="9">
    <source>
        <dbReference type="SAM" id="Phobius"/>
    </source>
</evidence>
<evidence type="ECO:0000256" key="3">
    <source>
        <dbReference type="ARBA" id="ARBA00022448"/>
    </source>
</evidence>
<dbReference type="PANTHER" id="PTHR30472">
    <property type="entry name" value="FERRIC ENTEROBACTIN TRANSPORT SYSTEM PERMEASE PROTEIN"/>
    <property type="match status" value="1"/>
</dbReference>
<feature type="transmembrane region" description="Helical" evidence="9">
    <location>
        <begin position="181"/>
        <end position="202"/>
    </location>
</feature>
<sequence length="397" mass="38990">MTTVVPHSVGGRATGSGGRASASVSASNAASRRPADPAADADPVAAATEHDRIDAAARARRRRAVIVHVVLAVALVATVLWSATVGQYGTGVADSLKSIVGAGGEAGVVMWQVRLPRIALALFVGAGLAIAGVALQAVFGNPLAEPGLVGVSSGAAVGAAAVTVAGGAALPAALGATAASWATAAGAFAGGALATAVVAATARGGRDVARIILVGVAVNAVCGGLVSALTFIAEPAARDRIVFWQMGSFAGGDWTSTAIVAAATVPAAAVLWALARRLDLLGLGEAQAGHLGVDVVTLRRVVITLTALVVAVGVAFSGIIVFIGLVVPHALRLILGPGHAALLPASLLGGALVATLADLAARTLVTGADLPLGMLTSLVGGPLFFWLLLRGGRAVRR</sequence>
<dbReference type="PANTHER" id="PTHR30472:SF25">
    <property type="entry name" value="ABC TRANSPORTER PERMEASE PROTEIN MJ0876-RELATED"/>
    <property type="match status" value="1"/>
</dbReference>
<evidence type="ECO:0000256" key="8">
    <source>
        <dbReference type="SAM" id="MobiDB-lite"/>
    </source>
</evidence>
<name>A0ABS4UBD6_9CORY</name>
<dbReference type="EMBL" id="JAGINY010000001">
    <property type="protein sequence ID" value="MBP2333820.1"/>
    <property type="molecule type" value="Genomic_DNA"/>
</dbReference>
<protein>
    <submittedName>
        <fullName evidence="10">Iron complex transport system permease protein</fullName>
    </submittedName>
</protein>
<keyword evidence="3" id="KW-0813">Transport</keyword>
<accession>A0ABS4UBD6</accession>
<evidence type="ECO:0000256" key="4">
    <source>
        <dbReference type="ARBA" id="ARBA00022475"/>
    </source>
</evidence>
<feature type="transmembrane region" description="Helical" evidence="9">
    <location>
        <begin position="65"/>
        <end position="83"/>
    </location>
</feature>
<evidence type="ECO:0000256" key="2">
    <source>
        <dbReference type="ARBA" id="ARBA00007935"/>
    </source>
</evidence>